<proteinExistence type="predicted"/>
<dbReference type="HOGENOM" id="CLU_2386877_0_0_1"/>
<evidence type="ECO:0000313" key="1">
    <source>
        <dbReference type="EMBL" id="KGO67907.1"/>
    </source>
</evidence>
<sequence>MRSRQFIQGWVICLLTVGKPVVTSLGNSDNVAADIDGGINLTNNIRASVIITIAAVTIAAITALEIENTDGLITADVGSDTEIAYIVLIGDGDS</sequence>
<dbReference type="Proteomes" id="UP000030104">
    <property type="component" value="Unassembled WGS sequence"/>
</dbReference>
<evidence type="ECO:0000313" key="2">
    <source>
        <dbReference type="Proteomes" id="UP000030104"/>
    </source>
</evidence>
<protein>
    <submittedName>
        <fullName evidence="1">Uncharacterized protein</fullName>
    </submittedName>
</protein>
<reference evidence="1 2" key="1">
    <citation type="journal article" date="2015" name="Mol. Plant Microbe Interact.">
        <title>Genome, transcriptome, and functional analyses of Penicillium expansum provide new insights into secondary metabolism and pathogenicity.</title>
        <authorList>
            <person name="Ballester A.R."/>
            <person name="Marcet-Houben M."/>
            <person name="Levin E."/>
            <person name="Sela N."/>
            <person name="Selma-Lazaro C."/>
            <person name="Carmona L."/>
            <person name="Wisniewski M."/>
            <person name="Droby S."/>
            <person name="Gonzalez-Candelas L."/>
            <person name="Gabaldon T."/>
        </authorList>
    </citation>
    <scope>NUCLEOTIDE SEQUENCE [LARGE SCALE GENOMIC DNA]</scope>
    <source>
        <strain evidence="1 2">PHI-1</strain>
    </source>
</reference>
<dbReference type="AlphaFoldDB" id="A0A0A2KJC2"/>
<gene>
    <name evidence="1" type="ORF">PITC_029460</name>
</gene>
<comment type="caution">
    <text evidence="1">The sequence shown here is derived from an EMBL/GenBank/DDBJ whole genome shotgun (WGS) entry which is preliminary data.</text>
</comment>
<name>A0A0A2KJC2_PENIT</name>
<keyword evidence="2" id="KW-1185">Reference proteome</keyword>
<dbReference type="EMBL" id="JQGA01001246">
    <property type="protein sequence ID" value="KGO67907.1"/>
    <property type="molecule type" value="Genomic_DNA"/>
</dbReference>
<organism evidence="1 2">
    <name type="scientific">Penicillium italicum</name>
    <name type="common">Blue mold</name>
    <dbReference type="NCBI Taxonomy" id="40296"/>
    <lineage>
        <taxon>Eukaryota</taxon>
        <taxon>Fungi</taxon>
        <taxon>Dikarya</taxon>
        <taxon>Ascomycota</taxon>
        <taxon>Pezizomycotina</taxon>
        <taxon>Eurotiomycetes</taxon>
        <taxon>Eurotiomycetidae</taxon>
        <taxon>Eurotiales</taxon>
        <taxon>Aspergillaceae</taxon>
        <taxon>Penicillium</taxon>
    </lineage>
</organism>
<accession>A0A0A2KJC2</accession>